<evidence type="ECO:0000313" key="11">
    <source>
        <dbReference type="Proteomes" id="UP000272503"/>
    </source>
</evidence>
<protein>
    <submittedName>
        <fullName evidence="10">ABC transporter ATP-binding protein</fullName>
    </submittedName>
</protein>
<dbReference type="InterPro" id="IPR050095">
    <property type="entry name" value="ECF_ABC_transporter_ATP-bd"/>
</dbReference>
<dbReference type="OrthoDB" id="9806471at2"/>
<dbReference type="GO" id="GO:0042626">
    <property type="term" value="F:ATPase-coupled transmembrane transporter activity"/>
    <property type="evidence" value="ECO:0007669"/>
    <property type="project" value="TreeGrafter"/>
</dbReference>
<dbReference type="GO" id="GO:0043190">
    <property type="term" value="C:ATP-binding cassette (ABC) transporter complex"/>
    <property type="evidence" value="ECO:0007669"/>
    <property type="project" value="TreeGrafter"/>
</dbReference>
<reference evidence="10 11" key="1">
    <citation type="submission" date="2018-10" db="EMBL/GenBank/DDBJ databases">
        <authorList>
            <person name="Li J."/>
        </authorList>
    </citation>
    <scope>NUCLEOTIDE SEQUENCE [LARGE SCALE GENOMIC DNA]</scope>
    <source>
        <strain evidence="10 11">IF 016277</strain>
    </source>
</reference>
<dbReference type="Proteomes" id="UP000272503">
    <property type="component" value="Unassembled WGS sequence"/>
</dbReference>
<evidence type="ECO:0000256" key="8">
    <source>
        <dbReference type="ARBA" id="ARBA00023136"/>
    </source>
</evidence>
<sequence length="273" mass="29457">MSLISLQDVTFSYPNGVLAVEGVSMKLSAGESVAIVGQNGAGKSTTVKMMNGLLRPTSGEIIVAGVNTRERTTAQVSREVGYVFQNPDDQIFNSSVRKEIEYGLKRMKLDEDEIERRVDDAAELTGMAPFLEENPFDLPLSIRKFVTITSVIASDCAALILDEPTAGQDRAGLERLGELIRTLQARGKAVVTITHDMEFVAANFERIIVMANRRVVTEGSPSAIFYDREAMAEARLNPPAVAEVAAALGCPEVGLDVTALARVLTERAALARA</sequence>
<dbReference type="SUPFAM" id="SSF52540">
    <property type="entry name" value="P-loop containing nucleoside triphosphate hydrolases"/>
    <property type="match status" value="1"/>
</dbReference>
<evidence type="ECO:0000256" key="7">
    <source>
        <dbReference type="ARBA" id="ARBA00022967"/>
    </source>
</evidence>
<dbReference type="Gene3D" id="3.40.50.300">
    <property type="entry name" value="P-loop containing nucleotide triphosphate hydrolases"/>
    <property type="match status" value="1"/>
</dbReference>
<dbReference type="EMBL" id="RCUX01000010">
    <property type="protein sequence ID" value="RLP74501.1"/>
    <property type="molecule type" value="Genomic_DNA"/>
</dbReference>
<dbReference type="SMART" id="SM00382">
    <property type="entry name" value="AAA"/>
    <property type="match status" value="1"/>
</dbReference>
<keyword evidence="11" id="KW-1185">Reference proteome</keyword>
<name>A0A3L7A4K2_9MICO</name>
<dbReference type="RefSeq" id="WP_121649250.1">
    <property type="nucleotide sequence ID" value="NZ_RCUX01000010.1"/>
</dbReference>
<keyword evidence="7" id="KW-1278">Translocase</keyword>
<comment type="similarity">
    <text evidence="2">Belongs to the ABC transporter superfamily.</text>
</comment>
<keyword evidence="4" id="KW-1003">Cell membrane</keyword>
<dbReference type="GO" id="GO:0016887">
    <property type="term" value="F:ATP hydrolysis activity"/>
    <property type="evidence" value="ECO:0007669"/>
    <property type="project" value="InterPro"/>
</dbReference>
<dbReference type="PROSITE" id="PS50893">
    <property type="entry name" value="ABC_TRANSPORTER_2"/>
    <property type="match status" value="1"/>
</dbReference>
<evidence type="ECO:0000256" key="6">
    <source>
        <dbReference type="ARBA" id="ARBA00022840"/>
    </source>
</evidence>
<keyword evidence="3" id="KW-0813">Transport</keyword>
<comment type="subcellular location">
    <subcellularLocation>
        <location evidence="1">Cell membrane</location>
    </subcellularLocation>
</comment>
<keyword evidence="8" id="KW-0472">Membrane</keyword>
<dbReference type="AlphaFoldDB" id="A0A3L7A4K2"/>
<accession>A0A3L7A4K2</accession>
<dbReference type="InterPro" id="IPR015856">
    <property type="entry name" value="ABC_transpr_CbiO/EcfA_su"/>
</dbReference>
<evidence type="ECO:0000256" key="5">
    <source>
        <dbReference type="ARBA" id="ARBA00022741"/>
    </source>
</evidence>
<keyword evidence="6 10" id="KW-0067">ATP-binding</keyword>
<evidence type="ECO:0000256" key="3">
    <source>
        <dbReference type="ARBA" id="ARBA00022448"/>
    </source>
</evidence>
<dbReference type="PANTHER" id="PTHR43553:SF24">
    <property type="entry name" value="ENERGY-COUPLING FACTOR TRANSPORTER ATP-BINDING PROTEIN ECFA1"/>
    <property type="match status" value="1"/>
</dbReference>
<proteinExistence type="inferred from homology"/>
<comment type="caution">
    <text evidence="10">The sequence shown here is derived from an EMBL/GenBank/DDBJ whole genome shotgun (WGS) entry which is preliminary data.</text>
</comment>
<dbReference type="CDD" id="cd03225">
    <property type="entry name" value="ABC_cobalt_CbiO_domain1"/>
    <property type="match status" value="1"/>
</dbReference>
<dbReference type="InterPro" id="IPR027417">
    <property type="entry name" value="P-loop_NTPase"/>
</dbReference>
<dbReference type="FunFam" id="3.40.50.300:FF:000224">
    <property type="entry name" value="Energy-coupling factor transporter ATP-binding protein EcfA"/>
    <property type="match status" value="1"/>
</dbReference>
<organism evidence="10 11">
    <name type="scientific">Mycetocola tolaasinivorans</name>
    <dbReference type="NCBI Taxonomy" id="76635"/>
    <lineage>
        <taxon>Bacteria</taxon>
        <taxon>Bacillati</taxon>
        <taxon>Actinomycetota</taxon>
        <taxon>Actinomycetes</taxon>
        <taxon>Micrococcales</taxon>
        <taxon>Microbacteriaceae</taxon>
        <taxon>Mycetocola</taxon>
    </lineage>
</organism>
<dbReference type="PANTHER" id="PTHR43553">
    <property type="entry name" value="HEAVY METAL TRANSPORTER"/>
    <property type="match status" value="1"/>
</dbReference>
<evidence type="ECO:0000256" key="2">
    <source>
        <dbReference type="ARBA" id="ARBA00005417"/>
    </source>
</evidence>
<evidence type="ECO:0000256" key="4">
    <source>
        <dbReference type="ARBA" id="ARBA00022475"/>
    </source>
</evidence>
<dbReference type="Pfam" id="PF00005">
    <property type="entry name" value="ABC_tran"/>
    <property type="match status" value="1"/>
</dbReference>
<feature type="domain" description="ABC transporter" evidence="9">
    <location>
        <begin position="4"/>
        <end position="237"/>
    </location>
</feature>
<dbReference type="InterPro" id="IPR003439">
    <property type="entry name" value="ABC_transporter-like_ATP-bd"/>
</dbReference>
<dbReference type="GO" id="GO:0005524">
    <property type="term" value="F:ATP binding"/>
    <property type="evidence" value="ECO:0007669"/>
    <property type="project" value="UniProtKB-KW"/>
</dbReference>
<gene>
    <name evidence="10" type="ORF">D9V32_12480</name>
</gene>
<evidence type="ECO:0000259" key="9">
    <source>
        <dbReference type="PROSITE" id="PS50893"/>
    </source>
</evidence>
<keyword evidence="5" id="KW-0547">Nucleotide-binding</keyword>
<evidence type="ECO:0000313" key="10">
    <source>
        <dbReference type="EMBL" id="RLP74501.1"/>
    </source>
</evidence>
<evidence type="ECO:0000256" key="1">
    <source>
        <dbReference type="ARBA" id="ARBA00004236"/>
    </source>
</evidence>
<dbReference type="InterPro" id="IPR003593">
    <property type="entry name" value="AAA+_ATPase"/>
</dbReference>